<comment type="catalytic activity">
    <reaction evidence="11">
        <text>Couples ATP hydrolysis with the unwinding of duplex DNA by translocating in the 3'-5' direction.</text>
        <dbReference type="EC" id="5.6.2.4"/>
    </reaction>
</comment>
<evidence type="ECO:0000256" key="4">
    <source>
        <dbReference type="ARBA" id="ARBA00022801"/>
    </source>
</evidence>
<dbReference type="PROSITE" id="PS51217">
    <property type="entry name" value="UVRD_HELICASE_CTER"/>
    <property type="match status" value="1"/>
</dbReference>
<dbReference type="InterPro" id="IPR011604">
    <property type="entry name" value="PDDEXK-like_dom_sf"/>
</dbReference>
<dbReference type="PANTHER" id="PTHR11070:SF2">
    <property type="entry name" value="ATP-DEPENDENT DNA HELICASE SRS2"/>
    <property type="match status" value="1"/>
</dbReference>
<comment type="caution">
    <text evidence="18">The sequence shown here is derived from an EMBL/GenBank/DDBJ whole genome shotgun (WGS) entry which is preliminary data.</text>
</comment>
<dbReference type="Pfam" id="PF13361">
    <property type="entry name" value="UvrD_C"/>
    <property type="match status" value="1"/>
</dbReference>
<comment type="catalytic activity">
    <reaction evidence="14">
        <text>ATP + H2O = ADP + phosphate + H(+)</text>
        <dbReference type="Rhea" id="RHEA:13065"/>
        <dbReference type="ChEBI" id="CHEBI:15377"/>
        <dbReference type="ChEBI" id="CHEBI:15378"/>
        <dbReference type="ChEBI" id="CHEBI:30616"/>
        <dbReference type="ChEBI" id="CHEBI:43474"/>
        <dbReference type="ChEBI" id="CHEBI:456216"/>
        <dbReference type="EC" id="5.6.2.4"/>
    </reaction>
</comment>
<dbReference type="PANTHER" id="PTHR11070">
    <property type="entry name" value="UVRD / RECB / PCRA DNA HELICASE FAMILY MEMBER"/>
    <property type="match status" value="1"/>
</dbReference>
<evidence type="ECO:0000256" key="10">
    <source>
        <dbReference type="ARBA" id="ARBA00023235"/>
    </source>
</evidence>
<keyword evidence="19" id="KW-1185">Reference proteome</keyword>
<dbReference type="InterPro" id="IPR011335">
    <property type="entry name" value="Restrct_endonuc-II-like"/>
</dbReference>
<evidence type="ECO:0000256" key="8">
    <source>
        <dbReference type="ARBA" id="ARBA00023125"/>
    </source>
</evidence>
<evidence type="ECO:0000259" key="16">
    <source>
        <dbReference type="PROSITE" id="PS51198"/>
    </source>
</evidence>
<feature type="domain" description="UvrD-like helicase ATP-binding" evidence="16">
    <location>
        <begin position="13"/>
        <end position="491"/>
    </location>
</feature>
<evidence type="ECO:0000313" key="18">
    <source>
        <dbReference type="EMBL" id="GIU67654.1"/>
    </source>
</evidence>
<dbReference type="Gene3D" id="3.40.50.300">
    <property type="entry name" value="P-loop containing nucleotide triphosphate hydrolases"/>
    <property type="match status" value="4"/>
</dbReference>
<feature type="domain" description="UvrD-like helicase C-terminal" evidence="17">
    <location>
        <begin position="525"/>
        <end position="816"/>
    </location>
</feature>
<dbReference type="EMBL" id="BPFZ01000012">
    <property type="protein sequence ID" value="GIU67654.1"/>
    <property type="molecule type" value="Genomic_DNA"/>
</dbReference>
<evidence type="ECO:0000256" key="9">
    <source>
        <dbReference type="ARBA" id="ARBA00023204"/>
    </source>
</evidence>
<evidence type="ECO:0000256" key="13">
    <source>
        <dbReference type="ARBA" id="ARBA00034923"/>
    </source>
</evidence>
<keyword evidence="9" id="KW-0234">DNA repair</keyword>
<dbReference type="PROSITE" id="PS51198">
    <property type="entry name" value="UVRD_HELICASE_ATP_BIND"/>
    <property type="match status" value="1"/>
</dbReference>
<evidence type="ECO:0000256" key="6">
    <source>
        <dbReference type="ARBA" id="ARBA00022839"/>
    </source>
</evidence>
<reference evidence="18" key="2">
    <citation type="journal article" date="2023" name="ISME Commun">
        <title>Characterization of a bloom-associated alphaproteobacterial lineage, 'Candidatus Phycosocius': insights into freshwater algal-bacterial interactions.</title>
        <authorList>
            <person name="Tanabe Y."/>
            <person name="Yamaguchi H."/>
            <person name="Yoshida M."/>
            <person name="Kai A."/>
            <person name="Okazaki Y."/>
        </authorList>
    </citation>
    <scope>NUCLEOTIDE SEQUENCE</scope>
    <source>
        <strain evidence="18">BOTRYCO-1</strain>
    </source>
</reference>
<keyword evidence="1" id="KW-0540">Nuclease</keyword>
<name>A0ABQ4PXG8_9PROT</name>
<evidence type="ECO:0000313" key="19">
    <source>
        <dbReference type="Proteomes" id="UP001161064"/>
    </source>
</evidence>
<evidence type="ECO:0000256" key="7">
    <source>
        <dbReference type="ARBA" id="ARBA00022840"/>
    </source>
</evidence>
<organism evidence="18 19">
    <name type="scientific">Candidatus Phycosocius spiralis</name>
    <dbReference type="NCBI Taxonomy" id="2815099"/>
    <lineage>
        <taxon>Bacteria</taxon>
        <taxon>Pseudomonadati</taxon>
        <taxon>Pseudomonadota</taxon>
        <taxon>Alphaproteobacteria</taxon>
        <taxon>Caulobacterales</taxon>
        <taxon>Caulobacterales incertae sedis</taxon>
        <taxon>Candidatus Phycosocius</taxon>
    </lineage>
</organism>
<evidence type="ECO:0000256" key="5">
    <source>
        <dbReference type="ARBA" id="ARBA00022806"/>
    </source>
</evidence>
<evidence type="ECO:0000256" key="1">
    <source>
        <dbReference type="ARBA" id="ARBA00022722"/>
    </source>
</evidence>
<reference evidence="18" key="1">
    <citation type="submission" date="2021-05" db="EMBL/GenBank/DDBJ databases">
        <authorList>
            <person name="Tanabe Y."/>
        </authorList>
    </citation>
    <scope>NUCLEOTIDE SEQUENCE</scope>
    <source>
        <strain evidence="18">BOTRYCO-1</strain>
    </source>
</reference>
<gene>
    <name evidence="18" type="ORF">PsB1_1808</name>
</gene>
<keyword evidence="10" id="KW-0413">Isomerase</keyword>
<dbReference type="EC" id="5.6.2.4" evidence="12"/>
<dbReference type="RefSeq" id="WP_284360632.1">
    <property type="nucleotide sequence ID" value="NZ_BPFZ01000012.1"/>
</dbReference>
<evidence type="ECO:0000256" key="3">
    <source>
        <dbReference type="ARBA" id="ARBA00022763"/>
    </source>
</evidence>
<evidence type="ECO:0000256" key="14">
    <source>
        <dbReference type="ARBA" id="ARBA00048988"/>
    </source>
</evidence>
<dbReference type="GO" id="GO:0004386">
    <property type="term" value="F:helicase activity"/>
    <property type="evidence" value="ECO:0007669"/>
    <property type="project" value="UniProtKB-KW"/>
</dbReference>
<dbReference type="InterPro" id="IPR038726">
    <property type="entry name" value="PDDEXK_AddAB-type"/>
</dbReference>
<evidence type="ECO:0000256" key="11">
    <source>
        <dbReference type="ARBA" id="ARBA00034617"/>
    </source>
</evidence>
<dbReference type="SUPFAM" id="SSF52980">
    <property type="entry name" value="Restriction endonuclease-like"/>
    <property type="match status" value="1"/>
</dbReference>
<dbReference type="SUPFAM" id="SSF52540">
    <property type="entry name" value="P-loop containing nucleoside triphosphate hydrolases"/>
    <property type="match status" value="1"/>
</dbReference>
<dbReference type="InterPro" id="IPR000212">
    <property type="entry name" value="DNA_helicase_UvrD/REP"/>
</dbReference>
<dbReference type="Gene3D" id="3.90.320.10">
    <property type="match status" value="1"/>
</dbReference>
<evidence type="ECO:0000259" key="17">
    <source>
        <dbReference type="PROSITE" id="PS51217"/>
    </source>
</evidence>
<keyword evidence="6" id="KW-0269">Exonuclease</keyword>
<feature type="binding site" evidence="15">
    <location>
        <begin position="34"/>
        <end position="41"/>
    </location>
    <ligand>
        <name>ATP</name>
        <dbReference type="ChEBI" id="CHEBI:30616"/>
    </ligand>
</feature>
<protein>
    <recommendedName>
        <fullName evidence="12">DNA 3'-5' helicase</fullName>
        <ecNumber evidence="12">5.6.2.4</ecNumber>
    </recommendedName>
    <alternativeName>
        <fullName evidence="13">DNA 3'-5' helicase II</fullName>
    </alternativeName>
</protein>
<dbReference type="InterPro" id="IPR014151">
    <property type="entry name" value="DNA_helicase_AddA"/>
</dbReference>
<keyword evidence="2 15" id="KW-0547">Nucleotide-binding</keyword>
<dbReference type="NCBIfam" id="TIGR02784">
    <property type="entry name" value="addA_alphas"/>
    <property type="match status" value="1"/>
</dbReference>
<dbReference type="Proteomes" id="UP001161064">
    <property type="component" value="Unassembled WGS sequence"/>
</dbReference>
<evidence type="ECO:0000256" key="12">
    <source>
        <dbReference type="ARBA" id="ARBA00034808"/>
    </source>
</evidence>
<accession>A0ABQ4PXG8</accession>
<keyword evidence="4 15" id="KW-0378">Hydrolase</keyword>
<dbReference type="InterPro" id="IPR027417">
    <property type="entry name" value="P-loop_NTPase"/>
</dbReference>
<sequence>MTDLATTTIPAIVAQTLHNQFIAARPDVSVWASANAGAGKTKVLIDRIARLLLAGSQPGKILAVTYTKAAASEMQTRLYKLLGSWTIASNEQLKAVLLDLDPQFSHPGDAFLAHARALFAKALETPGGLKIQTIHAFCQTILQRFPLEAGIPPGFRTLDEAEAQHLQAQAFKLAFATEPDAFKTLARLTSQSGHFTLVKNALRSKPTFPQFPINLDRLAKELAKALEIDPEKSTETYQQEAINQLDPAALTQAATALMAGTVTDINSANKLCIMVESEDQEAVVNAWRDLVWTQEHKPKSKTKIYTSQFATHTNITDLLGGSPEAPSVLCDAFNHMQEKIRALSTFHLSMALTRATNAFSLAWSQIKQAIGVLDFDDLLTKTAALLQSGQGAAWVLYKLDAGIDHILIDEAQDTNPAQWDLLAPLFANLEQDKRTLPRTRFIVGDEKQSIYSFQGAMPERYLQEKASFEAGAATFADGRVSLEFDLSFRSGQTILNAVDAVWAHASQQMAAADGQYDPIFCDDETKFTFPTHHLAFRDQHVGVVELWPLTVSGDKSAEREAWDHPLNIEREDSSRNRLADRIAGEIKARLDNRFMIPTREGSRAMTAGDIMILVKRRGLFFHQLIKRLKFHKVPVAGTDRIRLNEDPAVMDLVALARFALLPQDDFNLACVLKGAFCGLIDDDKHLFPLAYDRQGSCLWDRLLHSKEPLHRDIAAFLASVQARAAGLPPFEFLASVLEREIKPKKTGWTLLIERLGPEAREPVEALLAKALEHGRKQVANLTSFLSGLDNDVSEIKREAEHGTTGIRVMTIHGAKGLEAPVVILPDTTSPRTRKGDHIFQHEASGAWLWSPDPKADCRYIAKLRAQAQQAEEREDMRLLYVAMTRARDLLILCGFQYGPKSKDPDQPKDNWFNLLRSALPLIGDEKVGAGFDFTYSFWGRYLNVADFCEAKPIDTVPLPEWIDQNPPPQLTPPRRIAPSILAPDGALPATLSPLATQTNHRFKRGRLIHELLQHLPNADTHQWLNLAKSRLKRELELSEAEQNAISTETLKIMHDPQFAALFGPGSRAEAAIIGRGPGLPDDMVVNGTVDRLVVTKDEVLVLDFKTNRPPPQSIEDVAQVYLNQMAAYRALLQASWPDKIIRCALLWTDGPHLMGIPDQVLDRALRVIAALPRL</sequence>
<dbReference type="InterPro" id="IPR014017">
    <property type="entry name" value="DNA_helicase_UvrD-like_C"/>
</dbReference>
<evidence type="ECO:0000256" key="15">
    <source>
        <dbReference type="PROSITE-ProRule" id="PRU00560"/>
    </source>
</evidence>
<dbReference type="Pfam" id="PF12705">
    <property type="entry name" value="PDDEXK_1"/>
    <property type="match status" value="1"/>
</dbReference>
<evidence type="ECO:0000256" key="2">
    <source>
        <dbReference type="ARBA" id="ARBA00022741"/>
    </source>
</evidence>
<keyword evidence="8" id="KW-0238">DNA-binding</keyword>
<keyword evidence="7 15" id="KW-0067">ATP-binding</keyword>
<keyword evidence="5 15" id="KW-0347">Helicase</keyword>
<proteinExistence type="predicted"/>
<dbReference type="Pfam" id="PF00580">
    <property type="entry name" value="UvrD-helicase"/>
    <property type="match status" value="1"/>
</dbReference>
<dbReference type="InterPro" id="IPR014016">
    <property type="entry name" value="UvrD-like_ATP-bd"/>
</dbReference>
<keyword evidence="3" id="KW-0227">DNA damage</keyword>